<accession>A0A836CET1</accession>
<dbReference type="AlphaFoldDB" id="A0A836CET1"/>
<comment type="caution">
    <text evidence="1">The sequence shown here is derived from an EMBL/GenBank/DDBJ whole genome shotgun (WGS) entry which is preliminary data.</text>
</comment>
<name>A0A836CET1_9STRA</name>
<evidence type="ECO:0000313" key="2">
    <source>
        <dbReference type="Proteomes" id="UP000664859"/>
    </source>
</evidence>
<proteinExistence type="predicted"/>
<evidence type="ECO:0000313" key="1">
    <source>
        <dbReference type="EMBL" id="KAG5182994.1"/>
    </source>
</evidence>
<gene>
    <name evidence="1" type="ORF">JKP88DRAFT_241270</name>
</gene>
<reference evidence="1" key="1">
    <citation type="submission" date="2021-02" db="EMBL/GenBank/DDBJ databases">
        <title>First Annotated Genome of the Yellow-green Alga Tribonema minus.</title>
        <authorList>
            <person name="Mahan K.M."/>
        </authorList>
    </citation>
    <scope>NUCLEOTIDE SEQUENCE</scope>
    <source>
        <strain evidence="1">UTEX B ZZ1240</strain>
    </source>
</reference>
<organism evidence="1 2">
    <name type="scientific">Tribonema minus</name>
    <dbReference type="NCBI Taxonomy" id="303371"/>
    <lineage>
        <taxon>Eukaryota</taxon>
        <taxon>Sar</taxon>
        <taxon>Stramenopiles</taxon>
        <taxon>Ochrophyta</taxon>
        <taxon>PX clade</taxon>
        <taxon>Xanthophyceae</taxon>
        <taxon>Tribonematales</taxon>
        <taxon>Tribonemataceae</taxon>
        <taxon>Tribonema</taxon>
    </lineage>
</organism>
<protein>
    <submittedName>
        <fullName evidence="1">Uncharacterized protein</fullName>
    </submittedName>
</protein>
<keyword evidence="2" id="KW-1185">Reference proteome</keyword>
<dbReference type="Proteomes" id="UP000664859">
    <property type="component" value="Unassembled WGS sequence"/>
</dbReference>
<sequence>MSAHMFAVDASAKLVSVYDVVRHLKPGKSVNYPRTTIASIRNGNGDIDSGIVERNIDGVKHLCAPLEVVSRIVSKVPKTTQEEKEATLTAVTAQLVIEPEDQTGQPPVVQATLAEAAVMGPDISGAADAWNHVVQLANQCAAVAMNVLERRMQADEANSAAEAECIRVATDMARVKRSKEYLYGLMLARREGFETGRVLRETRGLEHADKPFPTHLLPPHFRGKNIRLEDYFDGEELQMVRRRMEELYLETYGVQSDDGYFETDEDLLNMAIAPPRKTRKTVVYKPPEPA</sequence>
<dbReference type="EMBL" id="JAFCMP010000223">
    <property type="protein sequence ID" value="KAG5182994.1"/>
    <property type="molecule type" value="Genomic_DNA"/>
</dbReference>